<protein>
    <submittedName>
        <fullName evidence="1">Uncharacterized protein</fullName>
    </submittedName>
</protein>
<proteinExistence type="predicted"/>
<dbReference type="RefSeq" id="YP_002268037.1">
    <property type="nucleotide sequence ID" value="NC_011345.1"/>
</dbReference>
<dbReference type="KEGG" id="vg:6965776"/>
<keyword evidence="2" id="KW-1185">Reference proteome</keyword>
<organism evidence="1 2">
    <name type="scientific">Agrotis ipsilon multiple nucleopolyhedrovirus</name>
    <dbReference type="NCBI Taxonomy" id="208013"/>
    <lineage>
        <taxon>Viruses</taxon>
        <taxon>Viruses incertae sedis</taxon>
        <taxon>Naldaviricetes</taxon>
        <taxon>Lefavirales</taxon>
        <taxon>Baculoviridae</taxon>
        <taxon>Alphabaculovirus</taxon>
        <taxon>Alphabaculovirus agipsilonis</taxon>
    </lineage>
</organism>
<dbReference type="GeneID" id="6965776"/>
<accession>B6D5S1</accession>
<evidence type="ECO:0000313" key="2">
    <source>
        <dbReference type="Proteomes" id="UP000204251"/>
    </source>
</evidence>
<dbReference type="OrthoDB" id="35928at10239"/>
<sequence>MSGDGAMTINKLYHIEGWAAAKAAVLVLRLWRCRNLTELQRKCSAFISLATTTFHYSPALPRFRYRLFWSAKILIRIMTSIYSGKFRIVDYYTSIVYTVQYALHILHFKVHFCTTKKFTIKSA</sequence>
<name>B6D5S1_9ABAC</name>
<evidence type="ECO:0000313" key="1">
    <source>
        <dbReference type="EMBL" id="ACI28709.1"/>
    </source>
</evidence>
<dbReference type="EMBL" id="EU839994">
    <property type="protein sequence ID" value="ACI28709.1"/>
    <property type="molecule type" value="Genomic_DNA"/>
</dbReference>
<dbReference type="Proteomes" id="UP000204251">
    <property type="component" value="Segment"/>
</dbReference>
<reference evidence="1 2" key="1">
    <citation type="submission" date="2008-06" db="EMBL/GenBank/DDBJ databases">
        <title>Complete nucleotide sequence analysis of the Agrotis ipsilon multiple nucleopolyhedrovirus.</title>
        <authorList>
            <person name="Harrison R.L."/>
        </authorList>
    </citation>
    <scope>NUCLEOTIDE SEQUENCE [LARGE SCALE GENOMIC DNA]</scope>
    <source>
        <strain evidence="1 2">Illinois</strain>
    </source>
</reference>